<comment type="subcellular location">
    <subcellularLocation>
        <location evidence="1">Cell membrane</location>
        <topology evidence="1">Multi-pass membrane protein</topology>
    </subcellularLocation>
</comment>
<evidence type="ECO:0000313" key="9">
    <source>
        <dbReference type="EMBL" id="PIU37239.1"/>
    </source>
</evidence>
<keyword evidence="4" id="KW-1003">Cell membrane</keyword>
<evidence type="ECO:0000256" key="6">
    <source>
        <dbReference type="ARBA" id="ARBA00022989"/>
    </source>
</evidence>
<feature type="transmembrane region" description="Helical" evidence="8">
    <location>
        <begin position="284"/>
        <end position="304"/>
    </location>
</feature>
<feature type="transmembrane region" description="Helical" evidence="8">
    <location>
        <begin position="154"/>
        <end position="172"/>
    </location>
</feature>
<evidence type="ECO:0000256" key="8">
    <source>
        <dbReference type="SAM" id="Phobius"/>
    </source>
</evidence>
<feature type="transmembrane region" description="Helical" evidence="8">
    <location>
        <begin position="59"/>
        <end position="82"/>
    </location>
</feature>
<name>A0A2M6YUQ6_9BACT</name>
<dbReference type="Proteomes" id="UP000230184">
    <property type="component" value="Unassembled WGS sequence"/>
</dbReference>
<reference evidence="10" key="1">
    <citation type="submission" date="2017-09" db="EMBL/GenBank/DDBJ databases">
        <title>Depth-based differentiation of microbial function through sediment-hosted aquifers and enrichment of novel symbionts in the deep terrestrial subsurface.</title>
        <authorList>
            <person name="Probst A.J."/>
            <person name="Ladd B."/>
            <person name="Jarett J.K."/>
            <person name="Geller-Mcgrath D.E."/>
            <person name="Sieber C.M.K."/>
            <person name="Emerson J.B."/>
            <person name="Anantharaman K."/>
            <person name="Thomas B.C."/>
            <person name="Malmstrom R."/>
            <person name="Stieglmeier M."/>
            <person name="Klingl A."/>
            <person name="Woyke T."/>
            <person name="Ryan C.M."/>
            <person name="Banfield J.F."/>
        </authorList>
    </citation>
    <scope>NUCLEOTIDE SEQUENCE [LARGE SCALE GENOMIC DNA]</scope>
</reference>
<keyword evidence="5 8" id="KW-0812">Transmembrane</keyword>
<dbReference type="GO" id="GO:0005886">
    <property type="term" value="C:plasma membrane"/>
    <property type="evidence" value="ECO:0007669"/>
    <property type="project" value="UniProtKB-SubCell"/>
</dbReference>
<dbReference type="AlphaFoldDB" id="A0A2M6YUQ6"/>
<dbReference type="InterPro" id="IPR038770">
    <property type="entry name" value="Na+/solute_symporter_sf"/>
</dbReference>
<dbReference type="Pfam" id="PF03547">
    <property type="entry name" value="Mem_trans"/>
    <property type="match status" value="1"/>
</dbReference>
<dbReference type="GO" id="GO:0055085">
    <property type="term" value="P:transmembrane transport"/>
    <property type="evidence" value="ECO:0007669"/>
    <property type="project" value="InterPro"/>
</dbReference>
<accession>A0A2M6YUQ6</accession>
<keyword evidence="3" id="KW-0813">Transport</keyword>
<dbReference type="EMBL" id="PEWY01000057">
    <property type="protein sequence ID" value="PIU37239.1"/>
    <property type="molecule type" value="Genomic_DNA"/>
</dbReference>
<dbReference type="PANTHER" id="PTHR36838">
    <property type="entry name" value="AUXIN EFFLUX CARRIER FAMILY PROTEIN"/>
    <property type="match status" value="1"/>
</dbReference>
<evidence type="ECO:0000256" key="7">
    <source>
        <dbReference type="ARBA" id="ARBA00023136"/>
    </source>
</evidence>
<sequence>MDIFLALLYKLIPLYLIIGLGYLSGRVFKVTKESIAPLLIYIIAPIIIFNGVVTTKLNISSLSLPILFFILACFICLLFYFIGKTFWKDSTVNILAFTAGTGNTGYFGLPVALILFDKNLIGLVVMSILGFVLYENSLGFFITAKGHHTIKESLIKVMKLPAIYAFFFGLAINLSKIPLNQIYIDTISNFKGAYTILGMMLIGLGLASIKEFAFDFKFVSLTFLAKFIIWPLIVMLVVWVDNITLQLYNTSIHKVMILMSIVPLAANTVAFATELKAQPEKASLAVMLSTLFALFYIPLITLSFF</sequence>
<evidence type="ECO:0000256" key="4">
    <source>
        <dbReference type="ARBA" id="ARBA00022475"/>
    </source>
</evidence>
<dbReference type="PANTHER" id="PTHR36838:SF3">
    <property type="entry name" value="TRANSPORTER AUXIN EFFLUX CARRIER EC FAMILY"/>
    <property type="match status" value="1"/>
</dbReference>
<feature type="transmembrane region" description="Helical" evidence="8">
    <location>
        <begin position="192"/>
        <end position="209"/>
    </location>
</feature>
<feature type="transmembrane region" description="Helical" evidence="8">
    <location>
        <begin position="221"/>
        <end position="240"/>
    </location>
</feature>
<evidence type="ECO:0000256" key="2">
    <source>
        <dbReference type="ARBA" id="ARBA00010145"/>
    </source>
</evidence>
<protein>
    <submittedName>
        <fullName evidence="9">Transporter</fullName>
    </submittedName>
</protein>
<organism evidence="9 10">
    <name type="scientific">Candidatus Roizmanbacteria bacterium CG07_land_8_20_14_0_80_34_15</name>
    <dbReference type="NCBI Taxonomy" id="1974849"/>
    <lineage>
        <taxon>Bacteria</taxon>
        <taxon>Candidatus Roizmaniibacteriota</taxon>
    </lineage>
</organism>
<dbReference type="InterPro" id="IPR004776">
    <property type="entry name" value="Mem_transp_PIN-like"/>
</dbReference>
<evidence type="ECO:0000256" key="3">
    <source>
        <dbReference type="ARBA" id="ARBA00022448"/>
    </source>
</evidence>
<evidence type="ECO:0000256" key="5">
    <source>
        <dbReference type="ARBA" id="ARBA00022692"/>
    </source>
</evidence>
<feature type="transmembrane region" description="Helical" evidence="8">
    <location>
        <begin position="6"/>
        <end position="23"/>
    </location>
</feature>
<keyword evidence="7 8" id="KW-0472">Membrane</keyword>
<feature type="transmembrane region" description="Helical" evidence="8">
    <location>
        <begin position="35"/>
        <end position="53"/>
    </location>
</feature>
<dbReference type="Gene3D" id="1.20.1530.20">
    <property type="match status" value="1"/>
</dbReference>
<feature type="transmembrane region" description="Helical" evidence="8">
    <location>
        <begin position="94"/>
        <end position="115"/>
    </location>
</feature>
<evidence type="ECO:0000256" key="1">
    <source>
        <dbReference type="ARBA" id="ARBA00004651"/>
    </source>
</evidence>
<evidence type="ECO:0000313" key="10">
    <source>
        <dbReference type="Proteomes" id="UP000230184"/>
    </source>
</evidence>
<feature type="transmembrane region" description="Helical" evidence="8">
    <location>
        <begin position="252"/>
        <end position="272"/>
    </location>
</feature>
<proteinExistence type="inferred from homology"/>
<gene>
    <name evidence="9" type="ORF">COT02_02070</name>
</gene>
<keyword evidence="6 8" id="KW-1133">Transmembrane helix</keyword>
<feature type="transmembrane region" description="Helical" evidence="8">
    <location>
        <begin position="121"/>
        <end position="142"/>
    </location>
</feature>
<comment type="caution">
    <text evidence="9">The sequence shown here is derived from an EMBL/GenBank/DDBJ whole genome shotgun (WGS) entry which is preliminary data.</text>
</comment>
<comment type="similarity">
    <text evidence="2">Belongs to the auxin efflux carrier (TC 2.A.69) family.</text>
</comment>